<name>A0AAX6EWJ2_IRIPA</name>
<feature type="region of interest" description="Disordered" evidence="1">
    <location>
        <begin position="39"/>
        <end position="114"/>
    </location>
</feature>
<proteinExistence type="predicted"/>
<keyword evidence="3" id="KW-1185">Reference proteome</keyword>
<dbReference type="AlphaFoldDB" id="A0AAX6EWJ2"/>
<dbReference type="EMBL" id="JANAVB010033420">
    <property type="protein sequence ID" value="KAJ6808239.1"/>
    <property type="molecule type" value="Genomic_DNA"/>
</dbReference>
<evidence type="ECO:0000256" key="1">
    <source>
        <dbReference type="SAM" id="MobiDB-lite"/>
    </source>
</evidence>
<comment type="caution">
    <text evidence="2">The sequence shown here is derived from an EMBL/GenBank/DDBJ whole genome shotgun (WGS) entry which is preliminary data.</text>
</comment>
<reference evidence="2" key="1">
    <citation type="journal article" date="2023" name="GigaByte">
        <title>Genome assembly of the bearded iris, Iris pallida Lam.</title>
        <authorList>
            <person name="Bruccoleri R.E."/>
            <person name="Oakeley E.J."/>
            <person name="Faust A.M.E."/>
            <person name="Altorfer M."/>
            <person name="Dessus-Babus S."/>
            <person name="Burckhardt D."/>
            <person name="Oertli M."/>
            <person name="Naumann U."/>
            <person name="Petersen F."/>
            <person name="Wong J."/>
        </authorList>
    </citation>
    <scope>NUCLEOTIDE SEQUENCE</scope>
    <source>
        <strain evidence="2">GSM-AAB239-AS_SAM_17_03QT</strain>
    </source>
</reference>
<reference evidence="2" key="2">
    <citation type="submission" date="2023-04" db="EMBL/GenBank/DDBJ databases">
        <authorList>
            <person name="Bruccoleri R.E."/>
            <person name="Oakeley E.J."/>
            <person name="Faust A.-M."/>
            <person name="Dessus-Babus S."/>
            <person name="Altorfer M."/>
            <person name="Burckhardt D."/>
            <person name="Oertli M."/>
            <person name="Naumann U."/>
            <person name="Petersen F."/>
            <person name="Wong J."/>
        </authorList>
    </citation>
    <scope>NUCLEOTIDE SEQUENCE</scope>
    <source>
        <strain evidence="2">GSM-AAB239-AS_SAM_17_03QT</strain>
        <tissue evidence="2">Leaf</tissue>
    </source>
</reference>
<dbReference type="Proteomes" id="UP001140949">
    <property type="component" value="Unassembled WGS sequence"/>
</dbReference>
<accession>A0AAX6EWJ2</accession>
<protein>
    <submittedName>
        <fullName evidence="2">Extensin</fullName>
    </submittedName>
</protein>
<gene>
    <name evidence="2" type="ORF">M6B38_167770</name>
</gene>
<evidence type="ECO:0000313" key="3">
    <source>
        <dbReference type="Proteomes" id="UP001140949"/>
    </source>
</evidence>
<evidence type="ECO:0000313" key="2">
    <source>
        <dbReference type="EMBL" id="KAJ6808239.1"/>
    </source>
</evidence>
<organism evidence="2 3">
    <name type="scientific">Iris pallida</name>
    <name type="common">Sweet iris</name>
    <dbReference type="NCBI Taxonomy" id="29817"/>
    <lineage>
        <taxon>Eukaryota</taxon>
        <taxon>Viridiplantae</taxon>
        <taxon>Streptophyta</taxon>
        <taxon>Embryophyta</taxon>
        <taxon>Tracheophyta</taxon>
        <taxon>Spermatophyta</taxon>
        <taxon>Magnoliopsida</taxon>
        <taxon>Liliopsida</taxon>
        <taxon>Asparagales</taxon>
        <taxon>Iridaceae</taxon>
        <taxon>Iridoideae</taxon>
        <taxon>Irideae</taxon>
        <taxon>Iris</taxon>
    </lineage>
</organism>
<sequence length="114" mass="12618">MPHPASTGCFRVEFWSEGCRRRPALRCCPRCPNLTASSCPLTPARASPLRRGQSSLELRRLNSAAKLPRSRERAQQRRPSRAFPSSRGVSKPLAVPTSSGRRPLVRLAPPTPTF</sequence>